<dbReference type="PANTHER" id="PTHR33067">
    <property type="entry name" value="RNA-DIRECTED DNA POLYMERASE-RELATED"/>
    <property type="match status" value="1"/>
</dbReference>
<dbReference type="RefSeq" id="XP_039119937.1">
    <property type="nucleotide sequence ID" value="XM_039264003.1"/>
</dbReference>
<dbReference type="InterPro" id="IPR021109">
    <property type="entry name" value="Peptidase_aspartic_dom_sf"/>
</dbReference>
<keyword evidence="1" id="KW-1185">Reference proteome</keyword>
<proteinExistence type="predicted"/>
<accession>A0AB40AYN0</accession>
<dbReference type="Gene3D" id="2.40.70.10">
    <property type="entry name" value="Acid Proteases"/>
    <property type="match status" value="1"/>
</dbReference>
<dbReference type="GeneID" id="120256292"/>
<dbReference type="PANTHER" id="PTHR33067:SF35">
    <property type="entry name" value="ASPARTIC PEPTIDASE DDI1-TYPE DOMAIN-CONTAINING PROTEIN"/>
    <property type="match status" value="1"/>
</dbReference>
<organism evidence="1 2">
    <name type="scientific">Dioscorea cayennensis subsp. rotundata</name>
    <name type="common">White Guinea yam</name>
    <name type="synonym">Dioscorea rotundata</name>
    <dbReference type="NCBI Taxonomy" id="55577"/>
    <lineage>
        <taxon>Eukaryota</taxon>
        <taxon>Viridiplantae</taxon>
        <taxon>Streptophyta</taxon>
        <taxon>Embryophyta</taxon>
        <taxon>Tracheophyta</taxon>
        <taxon>Spermatophyta</taxon>
        <taxon>Magnoliopsida</taxon>
        <taxon>Liliopsida</taxon>
        <taxon>Dioscoreales</taxon>
        <taxon>Dioscoreaceae</taxon>
        <taxon>Dioscorea</taxon>
    </lineage>
</organism>
<dbReference type="Proteomes" id="UP001515500">
    <property type="component" value="Unplaced"/>
</dbReference>
<dbReference type="AlphaFoldDB" id="A0AB40AYN0"/>
<name>A0AB40AYN0_DIOCR</name>
<evidence type="ECO:0000313" key="1">
    <source>
        <dbReference type="Proteomes" id="UP001515500"/>
    </source>
</evidence>
<gene>
    <name evidence="2" type="primary">LOC120256292</name>
</gene>
<reference evidence="2" key="1">
    <citation type="submission" date="2025-08" db="UniProtKB">
        <authorList>
            <consortium name="RefSeq"/>
        </authorList>
    </citation>
    <scope>IDENTIFICATION</scope>
</reference>
<protein>
    <submittedName>
        <fullName evidence="2">Uncharacterized protein LOC120256292</fullName>
    </submittedName>
</protein>
<sequence>MTLQLADRSVRPPKGIIEDVLVKVDKYIFPPDFVVLDVDEDVEVLLILGRPFLRTSKALIDMDRMVPRSKKLAGKRPHEPSPEQLEFVITEHQARFERLSKLKFGQSRFADLSTLRETQLGDEKADEVVELLSIDYIDTEEYKQLPTDYPGSLTPQNAYRMLCG</sequence>
<evidence type="ECO:0000313" key="2">
    <source>
        <dbReference type="RefSeq" id="XP_039119937.1"/>
    </source>
</evidence>